<accession>A0ABQ6Q1Z7</accession>
<gene>
    <name evidence="1" type="ORF">Ataiwa_24770</name>
</gene>
<dbReference type="RefSeq" id="WP_338229032.1">
    <property type="nucleotide sequence ID" value="NZ_BTPE01000008.1"/>
</dbReference>
<proteinExistence type="predicted"/>
<comment type="caution">
    <text evidence="1">The sequence shown here is derived from an EMBL/GenBank/DDBJ whole genome shotgun (WGS) entry which is preliminary data.</text>
</comment>
<organism evidence="1 2">
    <name type="scientific">Algoriphagus taiwanensis</name>
    <dbReference type="NCBI Taxonomy" id="1445656"/>
    <lineage>
        <taxon>Bacteria</taxon>
        <taxon>Pseudomonadati</taxon>
        <taxon>Bacteroidota</taxon>
        <taxon>Cytophagia</taxon>
        <taxon>Cytophagales</taxon>
        <taxon>Cyclobacteriaceae</taxon>
        <taxon>Algoriphagus</taxon>
    </lineage>
</organism>
<reference evidence="1 2" key="1">
    <citation type="submission" date="2023-08" db="EMBL/GenBank/DDBJ databases">
        <title>Draft genome sequence of Algoriphagus taiwanensis.</title>
        <authorList>
            <person name="Takatani N."/>
            <person name="Hosokawa M."/>
            <person name="Sawabe T."/>
        </authorList>
    </citation>
    <scope>NUCLEOTIDE SEQUENCE [LARGE SCALE GENOMIC DNA]</scope>
    <source>
        <strain evidence="1 2">JCM 19755</strain>
    </source>
</reference>
<evidence type="ECO:0000313" key="1">
    <source>
        <dbReference type="EMBL" id="GMQ34205.1"/>
    </source>
</evidence>
<keyword evidence="2" id="KW-1185">Reference proteome</keyword>
<dbReference type="EMBL" id="BTPE01000008">
    <property type="protein sequence ID" value="GMQ34205.1"/>
    <property type="molecule type" value="Genomic_DNA"/>
</dbReference>
<protein>
    <submittedName>
        <fullName evidence="1">Uncharacterized protein</fullName>
    </submittedName>
</protein>
<name>A0ABQ6Q1Z7_9BACT</name>
<sequence length="509" mass="55726">MRLFEKSLLLIFCFLLFSCKKEDPKPGLAKITLTGILLEKPIPNGRLNTIQEWNHPLSPGQSVTFTSQESGDSYTIQLPSNPEGFTFELPFGTYSYESPISSVKISSTLPVDLSGTLSVSSPEVSTQLNGVSRYQLLSIQKSNLQSAPQIITPQTGMMGSQGDFYYIYTLETVKTAITLTNGQRFRLGLDPLPLSHQSFFYFNSSSSNGQIGIADPLFDLNQRSIPMSGDTYPQVFPPFYRKELGPVLGETSALEAIGDRLFTLNDGGNLPELFEISPFSGNPERSIRVTNAPNVDWEDLASSDTHVFIGDFGNNLGNRKDLRVLKIPISNLLNSNEVTAEILEFSYPDQTGFNDPNHAFDCEAMVWWEGKLHLFTKPVSANETTHYTLDPNVASQVASKVETFPTAGKITAADITSDGKNLLLLGYEIAGISSRAFLEVFSGWNPGQTSASNERYTIYLGSVSTTSQTEGIAILSSEKIKISGEKISVGGGTIPPRLFEIDLTGLLED</sequence>
<evidence type="ECO:0000313" key="2">
    <source>
        <dbReference type="Proteomes" id="UP001307705"/>
    </source>
</evidence>
<dbReference type="Proteomes" id="UP001307705">
    <property type="component" value="Unassembled WGS sequence"/>
</dbReference>
<dbReference type="PROSITE" id="PS51257">
    <property type="entry name" value="PROKAR_LIPOPROTEIN"/>
    <property type="match status" value="1"/>
</dbReference>